<dbReference type="GO" id="GO:0003712">
    <property type="term" value="F:transcription coregulator activity"/>
    <property type="evidence" value="ECO:0007669"/>
    <property type="project" value="UniProtKB-UniRule"/>
</dbReference>
<evidence type="ECO:0000256" key="5">
    <source>
        <dbReference type="ARBA" id="ARBA00023163"/>
    </source>
</evidence>
<evidence type="ECO:0000256" key="7">
    <source>
        <dbReference type="RuleBase" id="RU365082"/>
    </source>
</evidence>
<dbReference type="Pfam" id="PF08638">
    <property type="entry name" value="Med14"/>
    <property type="match status" value="1"/>
</dbReference>
<evidence type="ECO:0000256" key="3">
    <source>
        <dbReference type="ARBA" id="ARBA00023015"/>
    </source>
</evidence>
<evidence type="ECO:0000313" key="9">
    <source>
        <dbReference type="EMBL" id="CAF1525280.1"/>
    </source>
</evidence>
<feature type="non-terminal residue" evidence="10">
    <location>
        <position position="1"/>
    </location>
</feature>
<comment type="subcellular location">
    <subcellularLocation>
        <location evidence="1 7">Nucleus</location>
    </subcellularLocation>
</comment>
<evidence type="ECO:0000313" key="10">
    <source>
        <dbReference type="EMBL" id="CAF1663391.1"/>
    </source>
</evidence>
<dbReference type="AlphaFoldDB" id="A0A816FMJ8"/>
<dbReference type="PANTHER" id="PTHR12809">
    <property type="entry name" value="MEDIATOR COMPLEX SUBUNIT"/>
    <property type="match status" value="1"/>
</dbReference>
<gene>
    <name evidence="10" type="ORF">JXQ802_LOCUS56414</name>
    <name evidence="9" type="ORF">PYM288_LOCUS39849</name>
</gene>
<dbReference type="PANTHER" id="PTHR12809:SF2">
    <property type="entry name" value="MEDIATOR OF RNA POLYMERASE II TRANSCRIPTION SUBUNIT 14"/>
    <property type="match status" value="1"/>
</dbReference>
<comment type="subunit">
    <text evidence="7">Component of the Mediator complex.</text>
</comment>
<keyword evidence="11" id="KW-1185">Reference proteome</keyword>
<evidence type="ECO:0000256" key="6">
    <source>
        <dbReference type="ARBA" id="ARBA00023242"/>
    </source>
</evidence>
<evidence type="ECO:0000259" key="8">
    <source>
        <dbReference type="Pfam" id="PF08638"/>
    </source>
</evidence>
<comment type="caution">
    <text evidence="10">The sequence shown here is derived from an EMBL/GenBank/DDBJ whole genome shotgun (WGS) entry which is preliminary data.</text>
</comment>
<reference evidence="10" key="1">
    <citation type="submission" date="2021-02" db="EMBL/GenBank/DDBJ databases">
        <authorList>
            <person name="Nowell W R."/>
        </authorList>
    </citation>
    <scope>NUCLEOTIDE SEQUENCE</scope>
</reference>
<dbReference type="GO" id="GO:0016592">
    <property type="term" value="C:mediator complex"/>
    <property type="evidence" value="ECO:0007669"/>
    <property type="project" value="UniProtKB-UniRule"/>
</dbReference>
<keyword evidence="4 7" id="KW-0010">Activator</keyword>
<protein>
    <recommendedName>
        <fullName evidence="7">Mediator of RNA polymerase II transcription subunit 14</fullName>
    </recommendedName>
    <alternativeName>
        <fullName evidence="7">Mediator complex subunit 14</fullName>
    </alternativeName>
</protein>
<comment type="similarity">
    <text evidence="2 7">Belongs to the Mediator complex subunit 14 family.</text>
</comment>
<accession>A0A816FMJ8</accession>
<dbReference type="GO" id="GO:0006357">
    <property type="term" value="P:regulation of transcription by RNA polymerase II"/>
    <property type="evidence" value="ECO:0007669"/>
    <property type="project" value="InterPro"/>
</dbReference>
<dbReference type="Proteomes" id="UP000663870">
    <property type="component" value="Unassembled WGS sequence"/>
</dbReference>
<dbReference type="InterPro" id="IPR055122">
    <property type="entry name" value="Med14_N"/>
</dbReference>
<evidence type="ECO:0000256" key="2">
    <source>
        <dbReference type="ARBA" id="ARBA00007813"/>
    </source>
</evidence>
<keyword evidence="6 7" id="KW-0539">Nucleus</keyword>
<name>A0A816FMJ8_9BILA</name>
<dbReference type="GO" id="GO:0070847">
    <property type="term" value="C:core mediator complex"/>
    <property type="evidence" value="ECO:0007669"/>
    <property type="project" value="TreeGrafter"/>
</dbReference>
<feature type="domain" description="Mediator complex subunit MED14 N-terminal" evidence="8">
    <location>
        <begin position="21"/>
        <end position="209"/>
    </location>
</feature>
<dbReference type="InterPro" id="IPR013947">
    <property type="entry name" value="Mediator_Med14"/>
</dbReference>
<evidence type="ECO:0000313" key="11">
    <source>
        <dbReference type="Proteomes" id="UP000663870"/>
    </source>
</evidence>
<organism evidence="10 11">
    <name type="scientific">Rotaria sordida</name>
    <dbReference type="NCBI Taxonomy" id="392033"/>
    <lineage>
        <taxon>Eukaryota</taxon>
        <taxon>Metazoa</taxon>
        <taxon>Spiralia</taxon>
        <taxon>Gnathifera</taxon>
        <taxon>Rotifera</taxon>
        <taxon>Eurotatoria</taxon>
        <taxon>Bdelloidea</taxon>
        <taxon>Philodinida</taxon>
        <taxon>Philodinidae</taxon>
        <taxon>Rotaria</taxon>
    </lineage>
</organism>
<dbReference type="EMBL" id="CAJNOH010011487">
    <property type="protein sequence ID" value="CAF1525280.1"/>
    <property type="molecule type" value="Genomic_DNA"/>
</dbReference>
<proteinExistence type="inferred from homology"/>
<comment type="function">
    <text evidence="7">Component of the Mediator complex, a coactivator involved in the regulated transcription of nearly all RNA polymerase II-dependent genes. Mediator functions as a bridge to convey information from gene-specific regulatory proteins to the basal RNA polymerase II transcription machinery. Mediator is recruited to promoters by direct interactions with regulatory proteins and serves as a scaffold for the assembly of a functional preinitiation complex with RNA polymerase II and the general transcription factors.</text>
</comment>
<keyword evidence="5 7" id="KW-0804">Transcription</keyword>
<dbReference type="Proteomes" id="UP000663854">
    <property type="component" value="Unassembled WGS sequence"/>
</dbReference>
<sequence>MSAGPSVGNSNALIVPIYDKIPLSHLLDAAVQKTYHELYTMADVLHGKSILERKIELIKFACRARQLFIRILAVVKWAATTGKVTACEDIQNFLELRARLIRETSDSLAQLAREKLLEARVPNFPVTDTIDAMTLGSVNFLPKRIADVITTFTPATESERQQILPRLQQILAARISTSELPIQFTTVIIKNGLVTLTVDREFEVKLGITNDNLSSPWRLYQTKLFLQDPEEP</sequence>
<dbReference type="EMBL" id="CAJNOL010013339">
    <property type="protein sequence ID" value="CAF1663391.1"/>
    <property type="molecule type" value="Genomic_DNA"/>
</dbReference>
<evidence type="ECO:0000256" key="4">
    <source>
        <dbReference type="ARBA" id="ARBA00023159"/>
    </source>
</evidence>
<evidence type="ECO:0000256" key="1">
    <source>
        <dbReference type="ARBA" id="ARBA00004123"/>
    </source>
</evidence>
<keyword evidence="3 7" id="KW-0805">Transcription regulation</keyword>